<evidence type="ECO:0000256" key="4">
    <source>
        <dbReference type="PROSITE-ProRule" id="PRU00175"/>
    </source>
</evidence>
<dbReference type="InterPro" id="IPR017907">
    <property type="entry name" value="Znf_RING_CS"/>
</dbReference>
<dbReference type="STRING" id="231916.A0A409YDY6"/>
<keyword evidence="3" id="KW-0862">Zinc</keyword>
<evidence type="ECO:0000313" key="8">
    <source>
        <dbReference type="EMBL" id="PPR01194.1"/>
    </source>
</evidence>
<protein>
    <recommendedName>
        <fullName evidence="10">RING-type domain-containing protein</fullName>
    </recommendedName>
</protein>
<dbReference type="InParanoid" id="A0A409YDY6"/>
<organism evidence="8 9">
    <name type="scientific">Gymnopilus dilepis</name>
    <dbReference type="NCBI Taxonomy" id="231916"/>
    <lineage>
        <taxon>Eukaryota</taxon>
        <taxon>Fungi</taxon>
        <taxon>Dikarya</taxon>
        <taxon>Basidiomycota</taxon>
        <taxon>Agaricomycotina</taxon>
        <taxon>Agaricomycetes</taxon>
        <taxon>Agaricomycetidae</taxon>
        <taxon>Agaricales</taxon>
        <taxon>Agaricineae</taxon>
        <taxon>Hymenogastraceae</taxon>
        <taxon>Gymnopilus</taxon>
    </lineage>
</organism>
<dbReference type="PROSITE" id="PS51382">
    <property type="entry name" value="SPX"/>
    <property type="match status" value="1"/>
</dbReference>
<dbReference type="Pfam" id="PF03105">
    <property type="entry name" value="SPX"/>
    <property type="match status" value="1"/>
</dbReference>
<keyword evidence="1" id="KW-0479">Metal-binding</keyword>
<evidence type="ECO:0000256" key="3">
    <source>
        <dbReference type="ARBA" id="ARBA00022833"/>
    </source>
</evidence>
<feature type="region of interest" description="Disordered" evidence="5">
    <location>
        <begin position="108"/>
        <end position="127"/>
    </location>
</feature>
<evidence type="ECO:0000259" key="7">
    <source>
        <dbReference type="PROSITE" id="PS51382"/>
    </source>
</evidence>
<dbReference type="PROSITE" id="PS50089">
    <property type="entry name" value="ZF_RING_2"/>
    <property type="match status" value="1"/>
</dbReference>
<dbReference type="PANTHER" id="PTHR23327">
    <property type="entry name" value="RING FINGER PROTEIN 127"/>
    <property type="match status" value="1"/>
</dbReference>
<feature type="domain" description="RING-type" evidence="6">
    <location>
        <begin position="522"/>
        <end position="561"/>
    </location>
</feature>
<proteinExistence type="predicted"/>
<keyword evidence="2 4" id="KW-0863">Zinc-finger</keyword>
<dbReference type="Pfam" id="PF13920">
    <property type="entry name" value="zf-C3HC4_3"/>
    <property type="match status" value="1"/>
</dbReference>
<evidence type="ECO:0000259" key="6">
    <source>
        <dbReference type="PROSITE" id="PS50089"/>
    </source>
</evidence>
<sequence length="619" mass="68614">MNMDRSDVAKYGVPPVALHLDRRPSTSLLYGRKRAPYVSLFTLSKLVITIVMHFSKTYSQLLEALPPELRDNAIQYRQLKKVINRIVNELSSLGLKPALLHELIEASEGPSSQSLSSPPPTTGKGAAVVADYPSVDTTPSALPSISDDPQPSTYAPLKLSQPRVVYELNSTSGKIEPQLRIWIRVPKSARAPDAFKGVFEGDEGTDQENQGSISDHTTLLWRVQRRRLSEEAPEGGTIVEVDNEGESVEQVSNDLHDFPSNSADENTRLNPDLGASSDDTLHEIIIPLVSDTEFYSMLTGTLETISVNLSKMHADFSKTLENLSKTIAENAHPASVAASFHPHSRVDVHAGAVRVRTGHLKNDLYFWREVFQLYLEAEVFESMGETKRGEHSVEESERRLQLFMDRVSKQQGLTGRKLRARHSADALQDFLDLNLFILNVKKFSHANSEATRKILKKHAKRTALFYPGLQPGSPPSPADKAVLALVPGASSLSTPFSLARILAQAIGETLIPIIPSIDDYSCLICTSLAFKPIRLSCGHLFCVRCLVKMQKRGQGDCPMCRARVVLSADRSNVDWALLNFMQDWFPIEAKEKLKANEKEATEEELRELGIDPNASCILM</sequence>
<evidence type="ECO:0000256" key="1">
    <source>
        <dbReference type="ARBA" id="ARBA00022723"/>
    </source>
</evidence>
<dbReference type="GO" id="GO:0008270">
    <property type="term" value="F:zinc ion binding"/>
    <property type="evidence" value="ECO:0007669"/>
    <property type="project" value="UniProtKB-KW"/>
</dbReference>
<evidence type="ECO:0000256" key="2">
    <source>
        <dbReference type="ARBA" id="ARBA00022771"/>
    </source>
</evidence>
<feature type="domain" description="SPX" evidence="7">
    <location>
        <begin position="52"/>
        <end position="472"/>
    </location>
</feature>
<comment type="caution">
    <text evidence="8">The sequence shown here is derived from an EMBL/GenBank/DDBJ whole genome shotgun (WGS) entry which is preliminary data.</text>
</comment>
<dbReference type="SUPFAM" id="SSF57850">
    <property type="entry name" value="RING/U-box"/>
    <property type="match status" value="1"/>
</dbReference>
<gene>
    <name evidence="8" type="ORF">CVT26_016075</name>
</gene>
<dbReference type="AlphaFoldDB" id="A0A409YDY6"/>
<dbReference type="InterPro" id="IPR013083">
    <property type="entry name" value="Znf_RING/FYVE/PHD"/>
</dbReference>
<dbReference type="OrthoDB" id="5588846at2759"/>
<dbReference type="EMBL" id="NHYE01000960">
    <property type="protein sequence ID" value="PPR01194.1"/>
    <property type="molecule type" value="Genomic_DNA"/>
</dbReference>
<name>A0A409YDY6_9AGAR</name>
<dbReference type="InterPro" id="IPR004331">
    <property type="entry name" value="SPX_dom"/>
</dbReference>
<evidence type="ECO:0000256" key="5">
    <source>
        <dbReference type="SAM" id="MobiDB-lite"/>
    </source>
</evidence>
<evidence type="ECO:0008006" key="10">
    <source>
        <dbReference type="Google" id="ProtNLM"/>
    </source>
</evidence>
<accession>A0A409YDY6</accession>
<keyword evidence="9" id="KW-1185">Reference proteome</keyword>
<dbReference type="Gene3D" id="3.30.40.10">
    <property type="entry name" value="Zinc/RING finger domain, C3HC4 (zinc finger)"/>
    <property type="match status" value="1"/>
</dbReference>
<reference evidence="8 9" key="1">
    <citation type="journal article" date="2018" name="Evol. Lett.">
        <title>Horizontal gene cluster transfer increased hallucinogenic mushroom diversity.</title>
        <authorList>
            <person name="Reynolds H.T."/>
            <person name="Vijayakumar V."/>
            <person name="Gluck-Thaler E."/>
            <person name="Korotkin H.B."/>
            <person name="Matheny P.B."/>
            <person name="Slot J.C."/>
        </authorList>
    </citation>
    <scope>NUCLEOTIDE SEQUENCE [LARGE SCALE GENOMIC DNA]</scope>
    <source>
        <strain evidence="8 9">SRW20</strain>
    </source>
</reference>
<dbReference type="SMART" id="SM00184">
    <property type="entry name" value="RING"/>
    <property type="match status" value="1"/>
</dbReference>
<dbReference type="PANTHER" id="PTHR23327:SF51">
    <property type="entry name" value="TRANSCRIPTIONAL REGULATOR OF YEAST FORM ADHERENCE 3"/>
    <property type="match status" value="1"/>
</dbReference>
<dbReference type="PROSITE" id="PS00518">
    <property type="entry name" value="ZF_RING_1"/>
    <property type="match status" value="1"/>
</dbReference>
<evidence type="ECO:0000313" key="9">
    <source>
        <dbReference type="Proteomes" id="UP000284706"/>
    </source>
</evidence>
<dbReference type="Proteomes" id="UP000284706">
    <property type="component" value="Unassembled WGS sequence"/>
</dbReference>
<dbReference type="InterPro" id="IPR001841">
    <property type="entry name" value="Znf_RING"/>
</dbReference>